<feature type="active site" description="Proton donor/acceptor" evidence="2">
    <location>
        <position position="200"/>
    </location>
</feature>
<dbReference type="EMBL" id="JAAWWB010000003">
    <property type="protein sequence ID" value="KAG6786008.1"/>
    <property type="molecule type" value="Genomic_DNA"/>
</dbReference>
<dbReference type="GO" id="GO:0006518">
    <property type="term" value="P:peptide metabolic process"/>
    <property type="evidence" value="ECO:0007669"/>
    <property type="project" value="TreeGrafter"/>
</dbReference>
<keyword evidence="5" id="KW-1185">Reference proteome</keyword>
<dbReference type="GO" id="GO:0008270">
    <property type="term" value="F:zinc ion binding"/>
    <property type="evidence" value="ECO:0007669"/>
    <property type="project" value="InterPro"/>
</dbReference>
<sequence>MNPDGYFSRRRGNANNIDLNRDFPDHSTLMMMNTKIITDMTCRFFSLNNEINARQPETRAIMNWLREIQFAASASLHGVILHLIFLYAMNLGALVANYPWGGTEDNKLGECSLGFPFCSLAHIALSCYVNPISGEITMHALMMIHSGSWQVYIVSRSHHKMSLSEEFPGGITNGASWYPIYGGMQDWNYIHAGCFELTLEISDNKWPNASELPTLWEYNKMSLINIAASLVKVKAGRGFADYHRLLASGDRYEEYCPVPVPAWNSDINGTTVSVVMATAPGYKPKTTHISLGEAAMDLDFILDPEVKTKGNLPIINDCSCESKCVLEINMHTLTSKRYMYIHYLQICCQTPSLFGPSICPIEVKFRRYETKAE</sequence>
<dbReference type="SMART" id="SM00631">
    <property type="entry name" value="Zn_pept"/>
    <property type="match status" value="1"/>
</dbReference>
<evidence type="ECO:0000256" key="1">
    <source>
        <dbReference type="ARBA" id="ARBA00005988"/>
    </source>
</evidence>
<gene>
    <name evidence="4" type="ORF">POTOM_007599</name>
</gene>
<dbReference type="PANTHER" id="PTHR11532:SF57">
    <property type="entry name" value="CARBOXYPEPTIDASE D, B"/>
    <property type="match status" value="1"/>
</dbReference>
<dbReference type="InterPro" id="IPR050753">
    <property type="entry name" value="Peptidase_M14_domain"/>
</dbReference>
<dbReference type="OrthoDB" id="10249045at2759"/>
<organism evidence="4 5">
    <name type="scientific">Populus tomentosa</name>
    <name type="common">Chinese white poplar</name>
    <dbReference type="NCBI Taxonomy" id="118781"/>
    <lineage>
        <taxon>Eukaryota</taxon>
        <taxon>Viridiplantae</taxon>
        <taxon>Streptophyta</taxon>
        <taxon>Embryophyta</taxon>
        <taxon>Tracheophyta</taxon>
        <taxon>Spermatophyta</taxon>
        <taxon>Magnoliopsida</taxon>
        <taxon>eudicotyledons</taxon>
        <taxon>Gunneridae</taxon>
        <taxon>Pentapetalae</taxon>
        <taxon>rosids</taxon>
        <taxon>fabids</taxon>
        <taxon>Malpighiales</taxon>
        <taxon>Salicaceae</taxon>
        <taxon>Saliceae</taxon>
        <taxon>Populus</taxon>
    </lineage>
</organism>
<dbReference type="GO" id="GO:0005615">
    <property type="term" value="C:extracellular space"/>
    <property type="evidence" value="ECO:0007669"/>
    <property type="project" value="TreeGrafter"/>
</dbReference>
<comment type="caution">
    <text evidence="4">The sequence shown here is derived from an EMBL/GenBank/DDBJ whole genome shotgun (WGS) entry which is preliminary data.</text>
</comment>
<dbReference type="GO" id="GO:0004181">
    <property type="term" value="F:metallocarboxypeptidase activity"/>
    <property type="evidence" value="ECO:0007669"/>
    <property type="project" value="InterPro"/>
</dbReference>
<dbReference type="AlphaFoldDB" id="A0A8X8AAZ0"/>
<evidence type="ECO:0000259" key="3">
    <source>
        <dbReference type="PROSITE" id="PS52035"/>
    </source>
</evidence>
<evidence type="ECO:0000313" key="4">
    <source>
        <dbReference type="EMBL" id="KAG6786008.1"/>
    </source>
</evidence>
<dbReference type="InterPro" id="IPR000834">
    <property type="entry name" value="Peptidase_M14"/>
</dbReference>
<accession>A0A8X8AAZ0</accession>
<name>A0A8X8AAZ0_POPTO</name>
<dbReference type="Proteomes" id="UP000886885">
    <property type="component" value="Chromosome 2A"/>
</dbReference>
<proteinExistence type="inferred from homology"/>
<comment type="similarity">
    <text evidence="1 2">Belongs to the peptidase M14 family.</text>
</comment>
<evidence type="ECO:0000256" key="2">
    <source>
        <dbReference type="PROSITE-ProRule" id="PRU01379"/>
    </source>
</evidence>
<dbReference type="PANTHER" id="PTHR11532">
    <property type="entry name" value="PROTEASE M14 CARBOXYPEPTIDASE"/>
    <property type="match status" value="1"/>
</dbReference>
<dbReference type="GO" id="GO:0016485">
    <property type="term" value="P:protein processing"/>
    <property type="evidence" value="ECO:0007669"/>
    <property type="project" value="TreeGrafter"/>
</dbReference>
<dbReference type="Pfam" id="PF00246">
    <property type="entry name" value="Peptidase_M14"/>
    <property type="match status" value="1"/>
</dbReference>
<dbReference type="PROSITE" id="PS52035">
    <property type="entry name" value="PEPTIDASE_M14"/>
    <property type="match status" value="1"/>
</dbReference>
<feature type="domain" description="Peptidase M14" evidence="3">
    <location>
        <begin position="1"/>
        <end position="230"/>
    </location>
</feature>
<evidence type="ECO:0000313" key="5">
    <source>
        <dbReference type="Proteomes" id="UP000886885"/>
    </source>
</evidence>
<protein>
    <recommendedName>
        <fullName evidence="3">Peptidase M14 domain-containing protein</fullName>
    </recommendedName>
</protein>
<reference evidence="4" key="1">
    <citation type="journal article" date="2020" name="bioRxiv">
        <title>Hybrid origin of Populus tomentosa Carr. identified through genome sequencing and phylogenomic analysis.</title>
        <authorList>
            <person name="An X."/>
            <person name="Gao K."/>
            <person name="Chen Z."/>
            <person name="Li J."/>
            <person name="Yang X."/>
            <person name="Yang X."/>
            <person name="Zhou J."/>
            <person name="Guo T."/>
            <person name="Zhao T."/>
            <person name="Huang S."/>
            <person name="Miao D."/>
            <person name="Khan W.U."/>
            <person name="Rao P."/>
            <person name="Ye M."/>
            <person name="Lei B."/>
            <person name="Liao W."/>
            <person name="Wang J."/>
            <person name="Ji L."/>
            <person name="Li Y."/>
            <person name="Guo B."/>
            <person name="Mustafa N.S."/>
            <person name="Li S."/>
            <person name="Yun Q."/>
            <person name="Keller S.R."/>
            <person name="Mao J."/>
            <person name="Zhang R."/>
            <person name="Strauss S.H."/>
        </authorList>
    </citation>
    <scope>NUCLEOTIDE SEQUENCE</scope>
    <source>
        <strain evidence="4">GM15</strain>
        <tissue evidence="4">Leaf</tissue>
    </source>
</reference>